<evidence type="ECO:0000259" key="1">
    <source>
        <dbReference type="PROSITE" id="PS50181"/>
    </source>
</evidence>
<proteinExistence type="predicted"/>
<dbReference type="Pfam" id="PF12937">
    <property type="entry name" value="F-box-like"/>
    <property type="match status" value="1"/>
</dbReference>
<sequence>MSTLPPEILDLILSHLDRDSLLDASVASRLLRAISLPFLFSRFVFRPYTVGQWPNNEYVLPVPHKVQLGLERLRFWSSERIASLVRTCDVRPYPGLEQVNGSANLPLNWGDQSAAPDVRMSSTVLLDALFETLPVFRGLTRLQLSTVQIDDTMLATISRLPSLEALKTDSRVSLATIGGSEDQLIALFELEINPGLAVENWLRLFKRDTLHKLTATILDGPLPTIPRFSNLQYLSLRLYSYMAHTQLPPLLANFPTIETLALEEFNSLIHWAPGAVAVDPSIVPRLGTLRISTYMLPLVFPRLSVRRLDIPVCAWALFVEFLGSSVTPDTNAVTSLSIAGSGLADASPIAAVCKAFPHLVHLSISEDAPAEAAEILRGLSEIVSTAFPPSLQSLVLRWDEPPIHPLQTIDRALMQPLLTVLRHRCPALTSVWIECEDGFLYRWRKRKTRTALDIIVEDLITDPELVAEFGQRHHPEHTRDAD</sequence>
<dbReference type="Proteomes" id="UP000815677">
    <property type="component" value="Unassembled WGS sequence"/>
</dbReference>
<reference evidence="2" key="1">
    <citation type="submission" date="2014-09" db="EMBL/GenBank/DDBJ databases">
        <title>Genome sequence of the luminous mushroom Mycena chlorophos for searching fungal bioluminescence genes.</title>
        <authorList>
            <person name="Tanaka Y."/>
            <person name="Kasuga D."/>
            <person name="Oba Y."/>
            <person name="Hase S."/>
            <person name="Sato K."/>
            <person name="Oba Y."/>
            <person name="Sakakibara Y."/>
        </authorList>
    </citation>
    <scope>NUCLEOTIDE SEQUENCE</scope>
</reference>
<dbReference type="SUPFAM" id="SSF52047">
    <property type="entry name" value="RNI-like"/>
    <property type="match status" value="1"/>
</dbReference>
<dbReference type="InterPro" id="IPR001810">
    <property type="entry name" value="F-box_dom"/>
</dbReference>
<organism evidence="2 3">
    <name type="scientific">Mycena chlorophos</name>
    <name type="common">Agaric fungus</name>
    <name type="synonym">Agaricus chlorophos</name>
    <dbReference type="NCBI Taxonomy" id="658473"/>
    <lineage>
        <taxon>Eukaryota</taxon>
        <taxon>Fungi</taxon>
        <taxon>Dikarya</taxon>
        <taxon>Basidiomycota</taxon>
        <taxon>Agaricomycotina</taxon>
        <taxon>Agaricomycetes</taxon>
        <taxon>Agaricomycetidae</taxon>
        <taxon>Agaricales</taxon>
        <taxon>Marasmiineae</taxon>
        <taxon>Mycenaceae</taxon>
        <taxon>Mycena</taxon>
    </lineage>
</organism>
<gene>
    <name evidence="2" type="ORF">MCHLO_13058</name>
</gene>
<accession>A0ABQ0LZC0</accession>
<keyword evidence="3" id="KW-1185">Reference proteome</keyword>
<evidence type="ECO:0000313" key="2">
    <source>
        <dbReference type="EMBL" id="GAT56400.1"/>
    </source>
</evidence>
<name>A0ABQ0LZC0_MYCCL</name>
<dbReference type="SUPFAM" id="SSF81383">
    <property type="entry name" value="F-box domain"/>
    <property type="match status" value="1"/>
</dbReference>
<protein>
    <recommendedName>
        <fullName evidence="1">F-box domain-containing protein</fullName>
    </recommendedName>
</protein>
<dbReference type="PROSITE" id="PS50181">
    <property type="entry name" value="FBOX"/>
    <property type="match status" value="1"/>
</dbReference>
<dbReference type="EMBL" id="DF849262">
    <property type="protein sequence ID" value="GAT56400.1"/>
    <property type="molecule type" value="Genomic_DNA"/>
</dbReference>
<evidence type="ECO:0000313" key="3">
    <source>
        <dbReference type="Proteomes" id="UP000815677"/>
    </source>
</evidence>
<dbReference type="Gene3D" id="3.80.10.10">
    <property type="entry name" value="Ribonuclease Inhibitor"/>
    <property type="match status" value="1"/>
</dbReference>
<dbReference type="InterPro" id="IPR032675">
    <property type="entry name" value="LRR_dom_sf"/>
</dbReference>
<feature type="domain" description="F-box" evidence="1">
    <location>
        <begin position="1"/>
        <end position="48"/>
    </location>
</feature>
<dbReference type="InterPro" id="IPR036047">
    <property type="entry name" value="F-box-like_dom_sf"/>
</dbReference>